<gene>
    <name evidence="2" type="ORF">XNOV1_A002155</name>
</gene>
<evidence type="ECO:0000256" key="1">
    <source>
        <dbReference type="SAM" id="MobiDB-lite"/>
    </source>
</evidence>
<feature type="region of interest" description="Disordered" evidence="1">
    <location>
        <begin position="128"/>
        <end position="150"/>
    </location>
</feature>
<evidence type="ECO:0000313" key="2">
    <source>
        <dbReference type="EMBL" id="CAJ1070240.1"/>
    </source>
</evidence>
<accession>A0AAV1GAN9</accession>
<sequence length="180" mass="19210">MLTAMMFPVVSLNNRPTQPATQPASLGCVCVFCVCGFVLSHTCVGVRPPLGVSRSVRGSLWGTDPHLSAANGQPPSPGEETLLGFLMEPPPTVGEALRHDFGMTSQECWYPAHQRRVPLERWCKSEAEGENQGGVRGAQPAQNQAASAWDDSTAKHLFPGRTSTSALSHKPIGSANYIVA</sequence>
<reference evidence="2" key="1">
    <citation type="submission" date="2023-08" db="EMBL/GenBank/DDBJ databases">
        <authorList>
            <person name="Alioto T."/>
            <person name="Alioto T."/>
            <person name="Gomez Garrido J."/>
        </authorList>
    </citation>
    <scope>NUCLEOTIDE SEQUENCE</scope>
</reference>
<proteinExistence type="predicted"/>
<dbReference type="AlphaFoldDB" id="A0AAV1GAN9"/>
<evidence type="ECO:0000313" key="3">
    <source>
        <dbReference type="Proteomes" id="UP001178508"/>
    </source>
</evidence>
<organism evidence="2 3">
    <name type="scientific">Xyrichtys novacula</name>
    <name type="common">Pearly razorfish</name>
    <name type="synonym">Hemipteronotus novacula</name>
    <dbReference type="NCBI Taxonomy" id="13765"/>
    <lineage>
        <taxon>Eukaryota</taxon>
        <taxon>Metazoa</taxon>
        <taxon>Chordata</taxon>
        <taxon>Craniata</taxon>
        <taxon>Vertebrata</taxon>
        <taxon>Euteleostomi</taxon>
        <taxon>Actinopterygii</taxon>
        <taxon>Neopterygii</taxon>
        <taxon>Teleostei</taxon>
        <taxon>Neoteleostei</taxon>
        <taxon>Acanthomorphata</taxon>
        <taxon>Eupercaria</taxon>
        <taxon>Labriformes</taxon>
        <taxon>Labridae</taxon>
        <taxon>Xyrichtys</taxon>
    </lineage>
</organism>
<dbReference type="EMBL" id="OY660876">
    <property type="protein sequence ID" value="CAJ1070240.1"/>
    <property type="molecule type" value="Genomic_DNA"/>
</dbReference>
<name>A0AAV1GAN9_XYRNO</name>
<protein>
    <submittedName>
        <fullName evidence="2">Uncharacterized protein</fullName>
    </submittedName>
</protein>
<keyword evidence="3" id="KW-1185">Reference proteome</keyword>
<dbReference type="Proteomes" id="UP001178508">
    <property type="component" value="Chromosome 13"/>
</dbReference>